<keyword evidence="1" id="KW-0732">Signal</keyword>
<dbReference type="EMBL" id="AZBU02000001">
    <property type="protein sequence ID" value="TMS32793.1"/>
    <property type="molecule type" value="Genomic_DNA"/>
</dbReference>
<proteinExistence type="predicted"/>
<evidence type="ECO:0000256" key="1">
    <source>
        <dbReference type="SAM" id="SignalP"/>
    </source>
</evidence>
<reference evidence="2 3" key="2">
    <citation type="journal article" date="2019" name="G3 (Bethesda)">
        <title>Hybrid Assembly of the Genome of the Entomopathogenic Nematode Steinernema carpocapsae Identifies the X-Chromosome.</title>
        <authorList>
            <person name="Serra L."/>
            <person name="Macchietto M."/>
            <person name="Macias-Munoz A."/>
            <person name="McGill C.J."/>
            <person name="Rodriguez I.M."/>
            <person name="Rodriguez B."/>
            <person name="Murad R."/>
            <person name="Mortazavi A."/>
        </authorList>
    </citation>
    <scope>NUCLEOTIDE SEQUENCE [LARGE SCALE GENOMIC DNA]</scope>
    <source>
        <strain evidence="2 3">ALL</strain>
    </source>
</reference>
<organism evidence="2 3">
    <name type="scientific">Steinernema carpocapsae</name>
    <name type="common">Entomopathogenic nematode</name>
    <dbReference type="NCBI Taxonomy" id="34508"/>
    <lineage>
        <taxon>Eukaryota</taxon>
        <taxon>Metazoa</taxon>
        <taxon>Ecdysozoa</taxon>
        <taxon>Nematoda</taxon>
        <taxon>Chromadorea</taxon>
        <taxon>Rhabditida</taxon>
        <taxon>Tylenchina</taxon>
        <taxon>Panagrolaimomorpha</taxon>
        <taxon>Strongyloidoidea</taxon>
        <taxon>Steinernematidae</taxon>
        <taxon>Steinernema</taxon>
    </lineage>
</organism>
<evidence type="ECO:0000313" key="2">
    <source>
        <dbReference type="EMBL" id="TMS32793.1"/>
    </source>
</evidence>
<name>A0A4V6I756_STECR</name>
<protein>
    <submittedName>
        <fullName evidence="2">Uncharacterized protein</fullName>
    </submittedName>
</protein>
<comment type="caution">
    <text evidence="2">The sequence shown here is derived from an EMBL/GenBank/DDBJ whole genome shotgun (WGS) entry which is preliminary data.</text>
</comment>
<gene>
    <name evidence="2" type="ORF">L596_000594</name>
</gene>
<sequence length="98" mass="9822">MSRFVFLLVAFAVLFACFADAEIRARRGYGYGGGGWGGGYGGGYGGGMQGGYGGGYPGGGMNPGMMNGGAPWGVQSSNNFAKSSSVSASNTFSQMSMG</sequence>
<dbReference type="AlphaFoldDB" id="A0A4V6I756"/>
<reference evidence="2 3" key="1">
    <citation type="journal article" date="2015" name="Genome Biol.">
        <title>Comparative genomics of Steinernema reveals deeply conserved gene regulatory networks.</title>
        <authorList>
            <person name="Dillman A.R."/>
            <person name="Macchietto M."/>
            <person name="Porter C.F."/>
            <person name="Rogers A."/>
            <person name="Williams B."/>
            <person name="Antoshechkin I."/>
            <person name="Lee M.M."/>
            <person name="Goodwin Z."/>
            <person name="Lu X."/>
            <person name="Lewis E.E."/>
            <person name="Goodrich-Blair H."/>
            <person name="Stock S.P."/>
            <person name="Adams B.J."/>
            <person name="Sternberg P.W."/>
            <person name="Mortazavi A."/>
        </authorList>
    </citation>
    <scope>NUCLEOTIDE SEQUENCE [LARGE SCALE GENOMIC DNA]</scope>
    <source>
        <strain evidence="2 3">ALL</strain>
    </source>
</reference>
<accession>A0A4V6I756</accession>
<feature type="chain" id="PRO_5020602336" evidence="1">
    <location>
        <begin position="22"/>
        <end position="98"/>
    </location>
</feature>
<dbReference type="Proteomes" id="UP000298663">
    <property type="component" value="Chromosome X"/>
</dbReference>
<dbReference type="PROSITE" id="PS51257">
    <property type="entry name" value="PROKAR_LIPOPROTEIN"/>
    <property type="match status" value="1"/>
</dbReference>
<keyword evidence="3" id="KW-1185">Reference proteome</keyword>
<dbReference type="EMBL" id="CM016762">
    <property type="protein sequence ID" value="TMS32793.1"/>
    <property type="molecule type" value="Genomic_DNA"/>
</dbReference>
<evidence type="ECO:0000313" key="3">
    <source>
        <dbReference type="Proteomes" id="UP000298663"/>
    </source>
</evidence>
<feature type="signal peptide" evidence="1">
    <location>
        <begin position="1"/>
        <end position="21"/>
    </location>
</feature>